<feature type="domain" description="Condensation" evidence="1">
    <location>
        <begin position="286"/>
        <end position="490"/>
    </location>
</feature>
<reference evidence="2" key="1">
    <citation type="submission" date="2020-02" db="EMBL/GenBank/DDBJ databases">
        <authorList>
            <person name="Meier V. D."/>
        </authorList>
    </citation>
    <scope>NUCLEOTIDE SEQUENCE</scope>
    <source>
        <strain evidence="2">AVDCRST_MAG56</strain>
    </source>
</reference>
<dbReference type="GO" id="GO:0009366">
    <property type="term" value="C:enterobactin synthetase complex"/>
    <property type="evidence" value="ECO:0007669"/>
    <property type="project" value="TreeGrafter"/>
</dbReference>
<evidence type="ECO:0000313" key="2">
    <source>
        <dbReference type="EMBL" id="CAA9339317.1"/>
    </source>
</evidence>
<dbReference type="InterPro" id="IPR023213">
    <property type="entry name" value="CAT-like_dom_sf"/>
</dbReference>
<evidence type="ECO:0000259" key="1">
    <source>
        <dbReference type="Pfam" id="PF00668"/>
    </source>
</evidence>
<dbReference type="EMBL" id="CADCTQ010000655">
    <property type="protein sequence ID" value="CAA9339317.1"/>
    <property type="molecule type" value="Genomic_DNA"/>
</dbReference>
<dbReference type="GO" id="GO:0047527">
    <property type="term" value="F:2,3-dihydroxybenzoate-serine ligase activity"/>
    <property type="evidence" value="ECO:0007669"/>
    <property type="project" value="TreeGrafter"/>
</dbReference>
<dbReference type="Pfam" id="PF00668">
    <property type="entry name" value="Condensation"/>
    <property type="match status" value="2"/>
</dbReference>
<dbReference type="GO" id="GO:0005829">
    <property type="term" value="C:cytosol"/>
    <property type="evidence" value="ECO:0007669"/>
    <property type="project" value="TreeGrafter"/>
</dbReference>
<feature type="domain" description="Condensation" evidence="1">
    <location>
        <begin position="30"/>
        <end position="249"/>
    </location>
</feature>
<dbReference type="PANTHER" id="PTHR45527:SF1">
    <property type="entry name" value="FATTY ACID SYNTHASE"/>
    <property type="match status" value="1"/>
</dbReference>
<proteinExistence type="predicted"/>
<dbReference type="PANTHER" id="PTHR45527">
    <property type="entry name" value="NONRIBOSOMAL PEPTIDE SYNTHETASE"/>
    <property type="match status" value="1"/>
</dbReference>
<dbReference type="Gene3D" id="3.30.559.10">
    <property type="entry name" value="Chloramphenicol acetyltransferase-like domain"/>
    <property type="match status" value="2"/>
</dbReference>
<name>A0A6J4LTB0_9SPHI</name>
<organism evidence="2">
    <name type="scientific">uncultured Cytophagales bacterium</name>
    <dbReference type="NCBI Taxonomy" id="158755"/>
    <lineage>
        <taxon>Bacteria</taxon>
        <taxon>Pseudomonadati</taxon>
        <taxon>Bacteroidota</taxon>
        <taxon>Sphingobacteriia</taxon>
        <taxon>Sphingobacteriales</taxon>
        <taxon>environmental samples</taxon>
    </lineage>
</organism>
<dbReference type="GO" id="GO:0031177">
    <property type="term" value="F:phosphopantetheine binding"/>
    <property type="evidence" value="ECO:0007669"/>
    <property type="project" value="TreeGrafter"/>
</dbReference>
<gene>
    <name evidence="2" type="ORF">AVDCRST_MAG56-8241</name>
</gene>
<dbReference type="AlphaFoldDB" id="A0A6J4LTB0"/>
<dbReference type="SUPFAM" id="SSF52777">
    <property type="entry name" value="CoA-dependent acyltransferases"/>
    <property type="match status" value="2"/>
</dbReference>
<sequence length="502" mass="56959">MITLEEDQLKEAGGVPSFLQTIPLVADQPYYDLSNAQAGHWLMYSYLKNPGPFNSLILEQLPFMRVDAALEAGRTLIARHSLFRSTFVNVDGVPKQQIHAPAAFAASITFEPRTGEAAPAVVESLTREARDYPFDFRTGPLFYIKVVQTRDNFIFLLNMHHVLTDAWSNAVIRQEIFELYRCCARNAPLSLPPPRIQFTDYVYWHKALYSKEMPASFKKYWFRYTSRKLPEYDLSSFFSARQPAAASYRERLIEQVREHLKPMRADEEALFFGVIGKVEMKESAAFRFVVDAATHERLKELALAMGATLFNVILYGFNLLIYRLTGSRDSIIGVNVATRNNEDLKNLIGFMVNTVLIRNEVVPSASLAAGLAATKDALLDALDFTFYPFERIMDDFDLAFESVSKVFINMPNKNKGELSFIKDFTAGHLDDTFRTGYFDLDVHVNEQKNGIEIICEYKKDILRPEQMEYLHRELLGVFSQLACHPGLPASALRPAAGNPIPA</sequence>
<protein>
    <recommendedName>
        <fullName evidence="1">Condensation domain-containing protein</fullName>
    </recommendedName>
</protein>
<dbReference type="Gene3D" id="3.30.559.30">
    <property type="entry name" value="Nonribosomal peptide synthetase, condensation domain"/>
    <property type="match status" value="1"/>
</dbReference>
<accession>A0A6J4LTB0</accession>
<dbReference type="InterPro" id="IPR001242">
    <property type="entry name" value="Condensation_dom"/>
</dbReference>
<dbReference type="GO" id="GO:0009239">
    <property type="term" value="P:enterobactin biosynthetic process"/>
    <property type="evidence" value="ECO:0007669"/>
    <property type="project" value="TreeGrafter"/>
</dbReference>
<dbReference type="GO" id="GO:0043041">
    <property type="term" value="P:amino acid activation for nonribosomal peptide biosynthetic process"/>
    <property type="evidence" value="ECO:0007669"/>
    <property type="project" value="TreeGrafter"/>
</dbReference>